<sequence>MIRSLSSRLFASRPAYEPVENDELLADPDREDDVQATPQLDESPRQQFSWREYSVFLFLGVTMLWAWNMFIAAEPYFRRRFRNNPWAADHYEPSVLSVSTVTNLLCVLALAKMQKNASYPIRIAFSLLVLTIVFSLLAISTIFFRGVSVGLYYIFVMTMVLSASFATGMNQNGVFAYVSGFGRPEYTQAIMLGQGVAGVLPSIVQIISNLPVPKVDEIDDDNGYANSALGYFLVAVFITVLSFMAFLNLMNRTAGLSWFKRELQQGADQPSAAGAETSRPHKSVSLWKLFLRLKSLALAVFMSFAVTMIFPVFTAQIQSAQDPATRSRLFDQEVFVPLGFLFWNLGDLGGRLFPLVPFFANSTKRPRFLFLLSILRLAFIPLYLSCNIRGHGGSSPFANSDFLYLFVVQLGFGLTNGFLGSVCMMGAGQYVIVDEREAAGGFMSMMLVAGLATGSLLSFTVSNA</sequence>
<dbReference type="Pfam" id="PF01733">
    <property type="entry name" value="Nucleoside_tran"/>
    <property type="match status" value="1"/>
</dbReference>
<dbReference type="GO" id="GO:0034257">
    <property type="term" value="F:nicotinamide riboside transmembrane transporter activity"/>
    <property type="evidence" value="ECO:0007669"/>
    <property type="project" value="TreeGrafter"/>
</dbReference>
<evidence type="ECO:0000256" key="3">
    <source>
        <dbReference type="ARBA" id="ARBA00022448"/>
    </source>
</evidence>
<feature type="region of interest" description="Disordered" evidence="7">
    <location>
        <begin position="21"/>
        <end position="43"/>
    </location>
</feature>
<dbReference type="InterPro" id="IPR036259">
    <property type="entry name" value="MFS_trans_sf"/>
</dbReference>
<keyword evidence="5 8" id="KW-1133">Transmembrane helix</keyword>
<evidence type="ECO:0000256" key="2">
    <source>
        <dbReference type="ARBA" id="ARBA00007965"/>
    </source>
</evidence>
<gene>
    <name evidence="9" type="ORF">PISL3812_00487</name>
</gene>
<dbReference type="Proteomes" id="UP000054383">
    <property type="component" value="Unassembled WGS sequence"/>
</dbReference>
<dbReference type="AlphaFoldDB" id="A0A0U1LJF2"/>
<dbReference type="PIRSF" id="PIRSF016379">
    <property type="entry name" value="ENT"/>
    <property type="match status" value="1"/>
</dbReference>
<comment type="similarity">
    <text evidence="2">Belongs to the SLC29A/ENT transporter (TC 2.A.57) family.</text>
</comment>
<protein>
    <submittedName>
        <fullName evidence="9">Nucleoside transporter FUN26</fullName>
    </submittedName>
</protein>
<organism evidence="9 10">
    <name type="scientific">Talaromyces islandicus</name>
    <name type="common">Penicillium islandicum</name>
    <dbReference type="NCBI Taxonomy" id="28573"/>
    <lineage>
        <taxon>Eukaryota</taxon>
        <taxon>Fungi</taxon>
        <taxon>Dikarya</taxon>
        <taxon>Ascomycota</taxon>
        <taxon>Pezizomycotina</taxon>
        <taxon>Eurotiomycetes</taxon>
        <taxon>Eurotiomycetidae</taxon>
        <taxon>Eurotiales</taxon>
        <taxon>Trichocomaceae</taxon>
        <taxon>Talaromyces</taxon>
        <taxon>Talaromyces sect. Islandici</taxon>
    </lineage>
</organism>
<name>A0A0U1LJF2_TALIS</name>
<comment type="subcellular location">
    <subcellularLocation>
        <location evidence="1">Membrane</location>
        <topology evidence="1">Multi-pass membrane protein</topology>
    </subcellularLocation>
</comment>
<feature type="transmembrane region" description="Helical" evidence="8">
    <location>
        <begin position="296"/>
        <end position="314"/>
    </location>
</feature>
<dbReference type="InterPro" id="IPR002259">
    <property type="entry name" value="Eqnu_transpt"/>
</dbReference>
<reference evidence="9 10" key="1">
    <citation type="submission" date="2015-04" db="EMBL/GenBank/DDBJ databases">
        <authorList>
            <person name="Syromyatnikov M.Y."/>
            <person name="Popov V.N."/>
        </authorList>
    </citation>
    <scope>NUCLEOTIDE SEQUENCE [LARGE SCALE GENOMIC DNA]</scope>
    <source>
        <strain evidence="9">WF-38-12</strain>
    </source>
</reference>
<dbReference type="EMBL" id="CVMT01000001">
    <property type="protein sequence ID" value="CRG83139.1"/>
    <property type="molecule type" value="Genomic_DNA"/>
</dbReference>
<dbReference type="GO" id="GO:0005886">
    <property type="term" value="C:plasma membrane"/>
    <property type="evidence" value="ECO:0007669"/>
    <property type="project" value="TreeGrafter"/>
</dbReference>
<dbReference type="PANTHER" id="PTHR10332:SF88">
    <property type="entry name" value="EQUILIBRATIVE NUCLEOSIDE TRANSPORTER 1, ISOFORM A"/>
    <property type="match status" value="1"/>
</dbReference>
<evidence type="ECO:0000256" key="8">
    <source>
        <dbReference type="SAM" id="Phobius"/>
    </source>
</evidence>
<feature type="transmembrane region" description="Helical" evidence="8">
    <location>
        <begin position="150"/>
        <end position="168"/>
    </location>
</feature>
<keyword evidence="6 8" id="KW-0472">Membrane</keyword>
<feature type="transmembrane region" description="Helical" evidence="8">
    <location>
        <begin position="189"/>
        <end position="208"/>
    </location>
</feature>
<feature type="transmembrane region" description="Helical" evidence="8">
    <location>
        <begin position="123"/>
        <end position="144"/>
    </location>
</feature>
<dbReference type="STRING" id="28573.A0A0U1LJF2"/>
<dbReference type="PRINTS" id="PR01130">
    <property type="entry name" value="DERENTRNSPRT"/>
</dbReference>
<feature type="transmembrane region" description="Helical" evidence="8">
    <location>
        <begin position="439"/>
        <end position="461"/>
    </location>
</feature>
<feature type="transmembrane region" description="Helical" evidence="8">
    <location>
        <begin position="93"/>
        <end position="111"/>
    </location>
</feature>
<keyword evidence="10" id="KW-1185">Reference proteome</keyword>
<evidence type="ECO:0000313" key="10">
    <source>
        <dbReference type="Proteomes" id="UP000054383"/>
    </source>
</evidence>
<dbReference type="PANTHER" id="PTHR10332">
    <property type="entry name" value="EQUILIBRATIVE NUCLEOSIDE TRANSPORTER"/>
    <property type="match status" value="1"/>
</dbReference>
<feature type="transmembrane region" description="Helical" evidence="8">
    <location>
        <begin position="402"/>
        <end position="427"/>
    </location>
</feature>
<evidence type="ECO:0000256" key="6">
    <source>
        <dbReference type="ARBA" id="ARBA00023136"/>
    </source>
</evidence>
<dbReference type="OMA" id="GSPWTTK"/>
<feature type="transmembrane region" description="Helical" evidence="8">
    <location>
        <begin position="53"/>
        <end position="73"/>
    </location>
</feature>
<feature type="compositionally biased region" description="Acidic residues" evidence="7">
    <location>
        <begin position="21"/>
        <end position="34"/>
    </location>
</feature>
<dbReference type="OrthoDB" id="46396at2759"/>
<evidence type="ECO:0000256" key="1">
    <source>
        <dbReference type="ARBA" id="ARBA00004141"/>
    </source>
</evidence>
<dbReference type="GO" id="GO:0000329">
    <property type="term" value="C:fungal-type vacuole membrane"/>
    <property type="evidence" value="ECO:0007669"/>
    <property type="project" value="TreeGrafter"/>
</dbReference>
<proteinExistence type="inferred from homology"/>
<feature type="transmembrane region" description="Helical" evidence="8">
    <location>
        <begin position="228"/>
        <end position="250"/>
    </location>
</feature>
<evidence type="ECO:0000256" key="7">
    <source>
        <dbReference type="SAM" id="MobiDB-lite"/>
    </source>
</evidence>
<keyword evidence="4 8" id="KW-0812">Transmembrane</keyword>
<feature type="transmembrane region" description="Helical" evidence="8">
    <location>
        <begin position="334"/>
        <end position="356"/>
    </location>
</feature>
<feature type="transmembrane region" description="Helical" evidence="8">
    <location>
        <begin position="368"/>
        <end position="390"/>
    </location>
</feature>
<keyword evidence="3" id="KW-0813">Transport</keyword>
<evidence type="ECO:0000256" key="5">
    <source>
        <dbReference type="ARBA" id="ARBA00022989"/>
    </source>
</evidence>
<evidence type="ECO:0000256" key="4">
    <source>
        <dbReference type="ARBA" id="ARBA00022692"/>
    </source>
</evidence>
<dbReference type="SUPFAM" id="SSF103473">
    <property type="entry name" value="MFS general substrate transporter"/>
    <property type="match status" value="1"/>
</dbReference>
<accession>A0A0U1LJF2</accession>
<dbReference type="GO" id="GO:0015205">
    <property type="term" value="F:nucleobase transmembrane transporter activity"/>
    <property type="evidence" value="ECO:0007669"/>
    <property type="project" value="TreeGrafter"/>
</dbReference>
<evidence type="ECO:0000313" key="9">
    <source>
        <dbReference type="EMBL" id="CRG83139.1"/>
    </source>
</evidence>